<keyword evidence="5" id="KW-1185">Reference proteome</keyword>
<dbReference type="Pfam" id="PF07875">
    <property type="entry name" value="Coat_F"/>
    <property type="match status" value="1"/>
</dbReference>
<dbReference type="PANTHER" id="PTHR39183:SF1">
    <property type="entry name" value="SPORE COAT PROTEIN F-LIKE PROTEIN YHCQ"/>
    <property type="match status" value="1"/>
</dbReference>
<evidence type="ECO:0000313" key="5">
    <source>
        <dbReference type="Proteomes" id="UP001596147"/>
    </source>
</evidence>
<comment type="subcellular location">
    <subcellularLocation>
        <location evidence="2">Spore coat</location>
    </subcellularLocation>
</comment>
<comment type="similarity">
    <text evidence="3">Belongs to the CotF family.</text>
</comment>
<reference evidence="5" key="1">
    <citation type="journal article" date="2019" name="Int. J. Syst. Evol. Microbiol.">
        <title>The Global Catalogue of Microorganisms (GCM) 10K type strain sequencing project: providing services to taxonomists for standard genome sequencing and annotation.</title>
        <authorList>
            <consortium name="The Broad Institute Genomics Platform"/>
            <consortium name="The Broad Institute Genome Sequencing Center for Infectious Disease"/>
            <person name="Wu L."/>
            <person name="Ma J."/>
        </authorList>
    </citation>
    <scope>NUCLEOTIDE SEQUENCE [LARGE SCALE GENOMIC DNA]</scope>
    <source>
        <strain evidence="5">CGMCC 1.12237</strain>
    </source>
</reference>
<gene>
    <name evidence="4" type="ORF">ACFPM4_07865</name>
</gene>
<keyword evidence="4" id="KW-0167">Capsid protein</keyword>
<comment type="caution">
    <text evidence="4">The sequence shown here is derived from an EMBL/GenBank/DDBJ whole genome shotgun (WGS) entry which is preliminary data.</text>
</comment>
<organism evidence="4 5">
    <name type="scientific">Lederbergia graminis</name>
    <dbReference type="NCBI Taxonomy" id="735518"/>
    <lineage>
        <taxon>Bacteria</taxon>
        <taxon>Bacillati</taxon>
        <taxon>Bacillota</taxon>
        <taxon>Bacilli</taxon>
        <taxon>Bacillales</taxon>
        <taxon>Bacillaceae</taxon>
        <taxon>Lederbergia</taxon>
    </lineage>
</organism>
<evidence type="ECO:0000256" key="2">
    <source>
        <dbReference type="ARBA" id="ARBA00024325"/>
    </source>
</evidence>
<accession>A0ABW0LI56</accession>
<dbReference type="PANTHER" id="PTHR39183">
    <property type="entry name" value="SPORE COAT PROTEIN F-LIKE PROTEIN YHCQ"/>
    <property type="match status" value="1"/>
</dbReference>
<protein>
    <submittedName>
        <fullName evidence="4">Spore coat protein</fullName>
    </submittedName>
</protein>
<dbReference type="Proteomes" id="UP001596147">
    <property type="component" value="Unassembled WGS sequence"/>
</dbReference>
<dbReference type="EMBL" id="JBHSMC010000010">
    <property type="protein sequence ID" value="MFC5464667.1"/>
    <property type="molecule type" value="Genomic_DNA"/>
</dbReference>
<dbReference type="RefSeq" id="WP_382349856.1">
    <property type="nucleotide sequence ID" value="NZ_JBHSMC010000010.1"/>
</dbReference>
<dbReference type="InterPro" id="IPR012851">
    <property type="entry name" value="Spore_coat_CotF-like"/>
</dbReference>
<dbReference type="Gene3D" id="1.20.1260.10">
    <property type="match status" value="1"/>
</dbReference>
<proteinExistence type="inferred from homology"/>
<dbReference type="InterPro" id="IPR012347">
    <property type="entry name" value="Ferritin-like"/>
</dbReference>
<keyword evidence="1" id="KW-0749">Sporulation</keyword>
<evidence type="ECO:0000256" key="1">
    <source>
        <dbReference type="ARBA" id="ARBA00022969"/>
    </source>
</evidence>
<evidence type="ECO:0000256" key="3">
    <source>
        <dbReference type="ARBA" id="ARBA00024344"/>
    </source>
</evidence>
<evidence type="ECO:0000313" key="4">
    <source>
        <dbReference type="EMBL" id="MFC5464667.1"/>
    </source>
</evidence>
<sequence>MTPNYSYANHSHLAWHETLEIHELVAFQAIGLMRLKKTFPSITDPTLKQLYKKSIAGISNNLQELLKFYPLAPTTDRLLDERKDYLPFFSGDLLGLFKTSVRNYSIAITETATPSLREVLTKQLMAAIDLHGQIYKYMYDKGFYPSYNLRELLQNDMNLANKALSQQF</sequence>
<name>A0ABW0LI56_9BACI</name>
<keyword evidence="4" id="KW-0946">Virion</keyword>